<reference evidence="1 2" key="1">
    <citation type="submission" date="2024-04" db="EMBL/GenBank/DDBJ databases">
        <authorList>
            <person name="Rising A."/>
            <person name="Reimegard J."/>
            <person name="Sonavane S."/>
            <person name="Akerstrom W."/>
            <person name="Nylinder S."/>
            <person name="Hedman E."/>
            <person name="Kallberg Y."/>
        </authorList>
    </citation>
    <scope>NUCLEOTIDE SEQUENCE [LARGE SCALE GENOMIC DNA]</scope>
</reference>
<evidence type="ECO:0000313" key="2">
    <source>
        <dbReference type="Proteomes" id="UP001497382"/>
    </source>
</evidence>
<protein>
    <submittedName>
        <fullName evidence="1">Uncharacterized protein</fullName>
    </submittedName>
</protein>
<dbReference type="EMBL" id="CAXIEN010000036">
    <property type="protein sequence ID" value="CAL1268856.1"/>
    <property type="molecule type" value="Genomic_DNA"/>
</dbReference>
<comment type="caution">
    <text evidence="1">The sequence shown here is derived from an EMBL/GenBank/DDBJ whole genome shotgun (WGS) entry which is preliminary data.</text>
</comment>
<sequence length="52" mass="5963">FITTLGCTFIAIFISDRNKAVIRLDSKYLSPVVRFWTKKTETSGDHEENISL</sequence>
<evidence type="ECO:0000313" key="1">
    <source>
        <dbReference type="EMBL" id="CAL1268856.1"/>
    </source>
</evidence>
<proteinExistence type="predicted"/>
<accession>A0AAV1ZEI4</accession>
<gene>
    <name evidence="1" type="ORF">LARSCL_LOCUS4417</name>
</gene>
<organism evidence="1 2">
    <name type="scientific">Larinioides sclopetarius</name>
    <dbReference type="NCBI Taxonomy" id="280406"/>
    <lineage>
        <taxon>Eukaryota</taxon>
        <taxon>Metazoa</taxon>
        <taxon>Ecdysozoa</taxon>
        <taxon>Arthropoda</taxon>
        <taxon>Chelicerata</taxon>
        <taxon>Arachnida</taxon>
        <taxon>Araneae</taxon>
        <taxon>Araneomorphae</taxon>
        <taxon>Entelegynae</taxon>
        <taxon>Araneoidea</taxon>
        <taxon>Araneidae</taxon>
        <taxon>Larinioides</taxon>
    </lineage>
</organism>
<name>A0AAV1ZEI4_9ARAC</name>
<dbReference type="Proteomes" id="UP001497382">
    <property type="component" value="Unassembled WGS sequence"/>
</dbReference>
<keyword evidence="2" id="KW-1185">Reference proteome</keyword>
<dbReference type="AlphaFoldDB" id="A0AAV1ZEI4"/>
<feature type="non-terminal residue" evidence="1">
    <location>
        <position position="1"/>
    </location>
</feature>